<gene>
    <name evidence="1" type="ORF">L596_006150</name>
</gene>
<proteinExistence type="predicted"/>
<evidence type="ECO:0000313" key="1">
    <source>
        <dbReference type="EMBL" id="TMS39662.1"/>
    </source>
</evidence>
<sequence length="91" mass="10881">MTLYEFLNNWTDGSDNVNFNHMSIKPEDPDVLVALFKLKQYTPKKHKKCCFKYKCTGRRYYKFDHPRTGQSLSGFFAECMNFFTIVNKRHI</sequence>
<reference evidence="1" key="1">
    <citation type="submission" date="2013-11" db="EMBL/GenBank/DDBJ databases">
        <authorList>
            <person name="Sternberg P."/>
            <person name="Dillman A."/>
            <person name="Macchietto M."/>
        </authorList>
    </citation>
    <scope>NUCLEOTIDE SEQUENCE</scope>
    <source>
        <strain evidence="1">ALL</strain>
    </source>
</reference>
<comment type="caution">
    <text evidence="1">The sequence shown here is derived from an EMBL/GenBank/DDBJ whole genome shotgun (WGS) entry which is preliminary data.</text>
</comment>
<name>A0A4U8V1G9_STECR</name>
<dbReference type="EMBL" id="AZBU02000001">
    <property type="protein sequence ID" value="TMS39662.1"/>
    <property type="molecule type" value="Genomic_DNA"/>
</dbReference>
<protein>
    <submittedName>
        <fullName evidence="1">Uncharacterized protein</fullName>
    </submittedName>
</protein>
<organism evidence="1">
    <name type="scientific">Steinernema carpocapsae</name>
    <name type="common">Entomopathogenic nematode</name>
    <dbReference type="NCBI Taxonomy" id="34508"/>
    <lineage>
        <taxon>Eukaryota</taxon>
        <taxon>Metazoa</taxon>
        <taxon>Ecdysozoa</taxon>
        <taxon>Nematoda</taxon>
        <taxon>Chromadorea</taxon>
        <taxon>Rhabditida</taxon>
        <taxon>Tylenchina</taxon>
        <taxon>Panagrolaimomorpha</taxon>
        <taxon>Strongyloidoidea</taxon>
        <taxon>Steinernematidae</taxon>
        <taxon>Steinernema</taxon>
    </lineage>
</organism>
<accession>A0A4U8V1G9</accession>
<reference evidence="1" key="3">
    <citation type="journal article" date="2019" name="G3 (Bethesda)">
        <title>Hybrid Assembly of the Genome of the Entomopathogenic Nematode Steinernema carpocapsae Identifies the X-Chromosome.</title>
        <authorList>
            <person name="Serra L."/>
            <person name="Macchietto M."/>
            <person name="Macias-Munoz A."/>
            <person name="McGill C.J."/>
            <person name="Rodriguez I.M."/>
            <person name="Rodriguez B."/>
            <person name="Murad R."/>
            <person name="Mortazavi A."/>
        </authorList>
    </citation>
    <scope>NUCLEOTIDE SEQUENCE [LARGE SCALE GENOMIC DNA]</scope>
    <source>
        <strain evidence="1">ALL</strain>
    </source>
</reference>
<dbReference type="AlphaFoldDB" id="A0A4U8V1G9"/>
<reference evidence="1" key="2">
    <citation type="journal article" date="2015" name="Genome Biol.">
        <title>Comparative genomics of Steinernema reveals deeply conserved gene regulatory networks.</title>
        <authorList>
            <person name="Dillman A.R."/>
            <person name="Macchietto M."/>
            <person name="Porter C.F."/>
            <person name="Rogers A."/>
            <person name="Williams B."/>
            <person name="Antoshechkin I."/>
            <person name="Lee M.M."/>
            <person name="Goodwin Z."/>
            <person name="Lu X."/>
            <person name="Lewis E.E."/>
            <person name="Goodrich-Blair H."/>
            <person name="Stock S.P."/>
            <person name="Adams B.J."/>
            <person name="Sternberg P.W."/>
            <person name="Mortazavi A."/>
        </authorList>
    </citation>
    <scope>NUCLEOTIDE SEQUENCE [LARGE SCALE GENOMIC DNA]</scope>
    <source>
        <strain evidence="1">ALL</strain>
    </source>
</reference>